<dbReference type="SUPFAM" id="SSF53254">
    <property type="entry name" value="Phosphoglycerate mutase-like"/>
    <property type="match status" value="1"/>
</dbReference>
<evidence type="ECO:0008006" key="4">
    <source>
        <dbReference type="Google" id="ProtNLM"/>
    </source>
</evidence>
<dbReference type="AlphaFoldDB" id="A0A1B3BAH0"/>
<dbReference type="OrthoDB" id="3296006at2"/>
<feature type="chain" id="PRO_5008544374" description="Phosphoglycerate mutase" evidence="1">
    <location>
        <begin position="23"/>
        <end position="187"/>
    </location>
</feature>
<dbReference type="EMBL" id="CP012418">
    <property type="protein sequence ID" value="AOE49791.1"/>
    <property type="molecule type" value="Genomic_DNA"/>
</dbReference>
<evidence type="ECO:0000313" key="3">
    <source>
        <dbReference type="Proteomes" id="UP000094147"/>
    </source>
</evidence>
<evidence type="ECO:0000256" key="1">
    <source>
        <dbReference type="SAM" id="SignalP"/>
    </source>
</evidence>
<gene>
    <name evidence="2" type="ORF">KS2013_1071</name>
</gene>
<dbReference type="RefSeq" id="WP_068990836.1">
    <property type="nucleotide sequence ID" value="NZ_CP012418.1"/>
</dbReference>
<dbReference type="InterPro" id="IPR013078">
    <property type="entry name" value="His_Pase_superF_clade-1"/>
</dbReference>
<evidence type="ECO:0000313" key="2">
    <source>
        <dbReference type="EMBL" id="AOE49791.1"/>
    </source>
</evidence>
<name>A0A1B3BAH0_9GAMM</name>
<dbReference type="InterPro" id="IPR029033">
    <property type="entry name" value="His_PPase_superfam"/>
</dbReference>
<feature type="signal peptide" evidence="1">
    <location>
        <begin position="1"/>
        <end position="22"/>
    </location>
</feature>
<keyword evidence="3" id="KW-1185">Reference proteome</keyword>
<proteinExistence type="predicted"/>
<reference evidence="3" key="1">
    <citation type="submission" date="2015-08" db="EMBL/GenBank/DDBJ databases">
        <authorList>
            <person name="Kim K.M."/>
        </authorList>
    </citation>
    <scope>NUCLEOTIDE SEQUENCE [LARGE SCALE GENOMIC DNA]</scope>
    <source>
        <strain evidence="3">KCTC 23892</strain>
    </source>
</reference>
<dbReference type="Gene3D" id="3.40.50.1240">
    <property type="entry name" value="Phosphoglycerate mutase-like"/>
    <property type="match status" value="1"/>
</dbReference>
<protein>
    <recommendedName>
        <fullName evidence="4">Phosphoglycerate mutase</fullName>
    </recommendedName>
</protein>
<dbReference type="Proteomes" id="UP000094147">
    <property type="component" value="Chromosome"/>
</dbReference>
<keyword evidence="1" id="KW-0732">Signal</keyword>
<accession>A0A1B3BAH0</accession>
<dbReference type="Pfam" id="PF00300">
    <property type="entry name" value="His_Phos_1"/>
    <property type="match status" value="1"/>
</dbReference>
<organism evidence="2 3">
    <name type="scientific">Kangiella sediminilitoris</name>
    <dbReference type="NCBI Taxonomy" id="1144748"/>
    <lineage>
        <taxon>Bacteria</taxon>
        <taxon>Pseudomonadati</taxon>
        <taxon>Pseudomonadota</taxon>
        <taxon>Gammaproteobacteria</taxon>
        <taxon>Kangiellales</taxon>
        <taxon>Kangiellaceae</taxon>
        <taxon>Kangiella</taxon>
    </lineage>
</organism>
<dbReference type="STRING" id="1144748.KS2013_1071"/>
<dbReference type="KEGG" id="ksd:KS2013_1071"/>
<dbReference type="CDD" id="cd07067">
    <property type="entry name" value="HP_PGM_like"/>
    <property type="match status" value="1"/>
</dbReference>
<sequence length="187" mass="21344" precursor="true">MTLIFRVVVLFAFLTFSLGSVAAEDSLRCTDYDVFVVRHFEKQMTEQQDPELSELGMKQARKFSQLEPIKNVKHGFYTPFKRAKQSLQFLDAETSEYSPGELSQLVTKVKRDFCGESVVVVGHSNTVPQIIKAFGGKFSVSYAGVALSKEPKITLNESDYGDVFRITYHNERVHQQLYQIKIMKSEE</sequence>